<dbReference type="InterPro" id="IPR013974">
    <property type="entry name" value="SAF"/>
</dbReference>
<dbReference type="PANTHER" id="PTHR36307:SF1">
    <property type="entry name" value="FLAGELLA BASAL BODY P-RING FORMATION PROTEIN FLGA"/>
    <property type="match status" value="1"/>
</dbReference>
<evidence type="ECO:0000256" key="3">
    <source>
        <dbReference type="ARBA" id="ARBA00014754"/>
    </source>
</evidence>
<organism evidence="9 10">
    <name type="scientific">Catenovulum adriaticum</name>
    <dbReference type="NCBI Taxonomy" id="2984846"/>
    <lineage>
        <taxon>Bacteria</taxon>
        <taxon>Pseudomonadati</taxon>
        <taxon>Pseudomonadota</taxon>
        <taxon>Gammaproteobacteria</taxon>
        <taxon>Alteromonadales</taxon>
        <taxon>Alteromonadaceae</taxon>
        <taxon>Catenovulum</taxon>
    </lineage>
</organism>
<comment type="subcellular location">
    <subcellularLocation>
        <location evidence="1 7">Periplasm</location>
    </subcellularLocation>
</comment>
<dbReference type="Gene3D" id="2.30.30.760">
    <property type="match status" value="1"/>
</dbReference>
<dbReference type="InterPro" id="IPR039246">
    <property type="entry name" value="Flagellar_FlgA"/>
</dbReference>
<comment type="function">
    <text evidence="6 7">Involved in the assembly process of the P-ring formation. It may associate with FlgF on the rod constituting a structure essential for the P-ring assembly or may act as a modulator protein for the P-ring assembly.</text>
</comment>
<evidence type="ECO:0000256" key="7">
    <source>
        <dbReference type="RuleBase" id="RU362063"/>
    </source>
</evidence>
<reference evidence="9" key="1">
    <citation type="submission" date="2022-10" db="EMBL/GenBank/DDBJ databases">
        <title>Catenovulum adriacola sp. nov. isolated in the Harbour of Susak.</title>
        <authorList>
            <person name="Schoch T."/>
            <person name="Reich S.J."/>
            <person name="Stoeferle S."/>
            <person name="Flaiz M."/>
            <person name="Kazda M."/>
            <person name="Riedel C.U."/>
            <person name="Duerre P."/>
        </authorList>
    </citation>
    <scope>NUCLEOTIDE SEQUENCE</scope>
    <source>
        <strain evidence="9">TS8</strain>
    </source>
</reference>
<dbReference type="InterPro" id="IPR041231">
    <property type="entry name" value="FlgA_N"/>
</dbReference>
<keyword evidence="7" id="KW-1005">Bacterial flagellum biogenesis</keyword>
<feature type="chain" id="PRO_5044990115" description="Flagella basal body P-ring formation protein FlgA" evidence="7">
    <location>
        <begin position="22"/>
        <end position="229"/>
    </location>
</feature>
<dbReference type="CDD" id="cd11614">
    <property type="entry name" value="SAF_CpaB_FlgA_like"/>
    <property type="match status" value="1"/>
</dbReference>
<keyword evidence="9" id="KW-0966">Cell projection</keyword>
<evidence type="ECO:0000313" key="9">
    <source>
        <dbReference type="EMBL" id="WAJ69432.1"/>
    </source>
</evidence>
<evidence type="ECO:0000256" key="6">
    <source>
        <dbReference type="ARBA" id="ARBA00025643"/>
    </source>
</evidence>
<name>A0ABY7AL20_9ALTE</name>
<feature type="signal peptide" evidence="7">
    <location>
        <begin position="1"/>
        <end position="21"/>
    </location>
</feature>
<comment type="similarity">
    <text evidence="2 7">Belongs to the FlgA family.</text>
</comment>
<keyword evidence="4 7" id="KW-0732">Signal</keyword>
<evidence type="ECO:0000313" key="10">
    <source>
        <dbReference type="Proteomes" id="UP001163726"/>
    </source>
</evidence>
<sequence length="229" mass="25044">MKTQIAWLFASLTLFSGATLAANYTKKQIENFAADHVESMYPKQADETLKAIASPIDSRLKLNPCNGELVADVPNFNTYSKNMTVKIKCNADTEWLLYVPVQVKIMTPVVVATQYIESGQTISQGDIQVRLLEKNRSRNGFIADKNTIIGSKAKRQIKSGQAIINRNICFVCRGEMVTIEAITSGLSVKATGVAMSDATYGETVSVKNKSSNRIVQGRVSSVGAIQIFL</sequence>
<dbReference type="Proteomes" id="UP001163726">
    <property type="component" value="Chromosome"/>
</dbReference>
<dbReference type="Pfam" id="PF13144">
    <property type="entry name" value="ChapFlgA"/>
    <property type="match status" value="1"/>
</dbReference>
<feature type="domain" description="SAF" evidence="8">
    <location>
        <begin position="107"/>
        <end position="169"/>
    </location>
</feature>
<dbReference type="PANTHER" id="PTHR36307">
    <property type="entry name" value="FLAGELLA BASAL BODY P-RING FORMATION PROTEIN FLGA"/>
    <property type="match status" value="1"/>
</dbReference>
<dbReference type="Pfam" id="PF17656">
    <property type="entry name" value="ChapFlgA_N"/>
    <property type="match status" value="1"/>
</dbReference>
<evidence type="ECO:0000256" key="5">
    <source>
        <dbReference type="ARBA" id="ARBA00022764"/>
    </source>
</evidence>
<evidence type="ECO:0000256" key="1">
    <source>
        <dbReference type="ARBA" id="ARBA00004418"/>
    </source>
</evidence>
<dbReference type="InterPro" id="IPR017585">
    <property type="entry name" value="SAF_FlgA"/>
</dbReference>
<gene>
    <name evidence="9" type="primary">flgA</name>
    <name evidence="9" type="ORF">OLW01_09610</name>
</gene>
<keyword evidence="5 7" id="KW-0574">Periplasm</keyword>
<dbReference type="EMBL" id="CP109965">
    <property type="protein sequence ID" value="WAJ69432.1"/>
    <property type="molecule type" value="Genomic_DNA"/>
</dbReference>
<keyword evidence="10" id="KW-1185">Reference proteome</keyword>
<keyword evidence="9" id="KW-0282">Flagellum</keyword>
<keyword evidence="9" id="KW-0969">Cilium</keyword>
<dbReference type="NCBIfam" id="TIGR03170">
    <property type="entry name" value="flgA_cterm"/>
    <property type="match status" value="1"/>
</dbReference>
<protein>
    <recommendedName>
        <fullName evidence="3 7">Flagella basal body P-ring formation protein FlgA</fullName>
    </recommendedName>
</protein>
<accession>A0ABY7AL20</accession>
<proteinExistence type="inferred from homology"/>
<dbReference type="Gene3D" id="3.90.1210.10">
    <property type="entry name" value="Antifreeze-like/N-acetylneuraminic acid synthase C-terminal domain"/>
    <property type="match status" value="1"/>
</dbReference>
<evidence type="ECO:0000256" key="2">
    <source>
        <dbReference type="ARBA" id="ARBA00010474"/>
    </source>
</evidence>
<evidence type="ECO:0000259" key="8">
    <source>
        <dbReference type="SMART" id="SM00858"/>
    </source>
</evidence>
<dbReference type="SMART" id="SM00858">
    <property type="entry name" value="SAF"/>
    <property type="match status" value="1"/>
</dbReference>
<evidence type="ECO:0000256" key="4">
    <source>
        <dbReference type="ARBA" id="ARBA00022729"/>
    </source>
</evidence>
<dbReference type="RefSeq" id="WP_268073653.1">
    <property type="nucleotide sequence ID" value="NZ_CP109965.1"/>
</dbReference>